<dbReference type="InterPro" id="IPR053137">
    <property type="entry name" value="NLR-like"/>
</dbReference>
<evidence type="ECO:0000313" key="2">
    <source>
        <dbReference type="Proteomes" id="UP000236178"/>
    </source>
</evidence>
<evidence type="ECO:0000313" key="1">
    <source>
        <dbReference type="EMBL" id="PKT71759.1"/>
    </source>
</evidence>
<dbReference type="InterPro" id="IPR011990">
    <property type="entry name" value="TPR-like_helical_dom_sf"/>
</dbReference>
<organism evidence="1 2">
    <name type="scientific">Streptomyces populi</name>
    <dbReference type="NCBI Taxonomy" id="2058924"/>
    <lineage>
        <taxon>Bacteria</taxon>
        <taxon>Bacillati</taxon>
        <taxon>Actinomycetota</taxon>
        <taxon>Actinomycetes</taxon>
        <taxon>Kitasatosporales</taxon>
        <taxon>Streptomycetaceae</taxon>
        <taxon>Streptomyces</taxon>
    </lineage>
</organism>
<sequence length="248" mass="26591">MSTLFVPIGTLLWLQLCVTVGAVITLVRIAHREVPFPIAVAQWRLGGDHPEVLRARAMTAAMALQQGQAGLAVHRLERVLPDLARVLGPDHPDTLSARSLNLQIRGEHGGLPDRLAAVADLIEDLTRVLGPGHPDTLAARYCRAEWLSQDGRTGEAETAFGDVITTATENVGPDSDITLVARSSLTILRHERSGATPADKAAAVDELTAVLDAMDRALGTDNPTTASTRRLLGQWRSTRTDPMLPSAD</sequence>
<dbReference type="EMBL" id="PJOS01000030">
    <property type="protein sequence ID" value="PKT71759.1"/>
    <property type="molecule type" value="Genomic_DNA"/>
</dbReference>
<name>A0A2I0SPB5_9ACTN</name>
<dbReference type="Proteomes" id="UP000236178">
    <property type="component" value="Unassembled WGS sequence"/>
</dbReference>
<dbReference type="PANTHER" id="PTHR46082">
    <property type="entry name" value="ATP/GTP-BINDING PROTEIN-RELATED"/>
    <property type="match status" value="1"/>
</dbReference>
<accession>A0A2I0SPB5</accession>
<keyword evidence="2" id="KW-1185">Reference proteome</keyword>
<proteinExistence type="predicted"/>
<dbReference type="Gene3D" id="1.25.40.10">
    <property type="entry name" value="Tetratricopeptide repeat domain"/>
    <property type="match status" value="1"/>
</dbReference>
<dbReference type="SUPFAM" id="SSF48452">
    <property type="entry name" value="TPR-like"/>
    <property type="match status" value="1"/>
</dbReference>
<protein>
    <submittedName>
        <fullName evidence="1">Tetratricopeptide repeat protein</fullName>
    </submittedName>
</protein>
<dbReference type="OrthoDB" id="4560088at2"/>
<dbReference type="PANTHER" id="PTHR46082:SF6">
    <property type="entry name" value="AAA+ ATPASE DOMAIN-CONTAINING PROTEIN-RELATED"/>
    <property type="match status" value="1"/>
</dbReference>
<dbReference type="Pfam" id="PF13374">
    <property type="entry name" value="TPR_10"/>
    <property type="match status" value="1"/>
</dbReference>
<reference evidence="1 2" key="1">
    <citation type="submission" date="2017-12" db="EMBL/GenBank/DDBJ databases">
        <title>Streptomyces populusis sp. nov., a novel endophytic actinobacterium isolated from stems of Populus adenopoda Maxim.</title>
        <authorList>
            <person name="Wang Z."/>
        </authorList>
    </citation>
    <scope>NUCLEOTIDE SEQUENCE [LARGE SCALE GENOMIC DNA]</scope>
    <source>
        <strain evidence="1 2">A249</strain>
    </source>
</reference>
<comment type="caution">
    <text evidence="1">The sequence shown here is derived from an EMBL/GenBank/DDBJ whole genome shotgun (WGS) entry which is preliminary data.</text>
</comment>
<gene>
    <name evidence="1" type="ORF">CW362_17490</name>
</gene>
<dbReference type="AlphaFoldDB" id="A0A2I0SPB5"/>